<dbReference type="VEuPathDB" id="AmoebaDB:NfTy_046510"/>
<evidence type="ECO:0000256" key="1">
    <source>
        <dbReference type="SAM" id="MobiDB-lite"/>
    </source>
</evidence>
<evidence type="ECO:0000313" key="4">
    <source>
        <dbReference type="Proteomes" id="UP000444721"/>
    </source>
</evidence>
<feature type="transmembrane region" description="Helical" evidence="2">
    <location>
        <begin position="79"/>
        <end position="97"/>
    </location>
</feature>
<dbReference type="VEuPathDB" id="AmoebaDB:FDP41_009068"/>
<reference evidence="3 4" key="1">
    <citation type="journal article" date="2019" name="Sci. Rep.">
        <title>Nanopore sequencing improves the draft genome of the human pathogenic amoeba Naegleria fowleri.</title>
        <authorList>
            <person name="Liechti N."/>
            <person name="Schurch N."/>
            <person name="Bruggmann R."/>
            <person name="Wittwer M."/>
        </authorList>
    </citation>
    <scope>NUCLEOTIDE SEQUENCE [LARGE SCALE GENOMIC DNA]</scope>
    <source>
        <strain evidence="3 4">ATCC 30894</strain>
    </source>
</reference>
<keyword evidence="4" id="KW-1185">Reference proteome</keyword>
<sequence>MSQRFVTAYARYKDIFENNKNVLSFTATALSCVAAYLGYLSRLRHQQKLEEQLRELNQTLSKEQQATGVELLKKKTSDASMIALFMVSSALLGYSIGRFHGRRSAIKRFVTLTTNPEVTPAVSSAAGTTTSSSLSSAASSSGIAAATLNLGQKEEFAQEEPPKSTSSLDNTESSSKSSSFFKF</sequence>
<name>A0A6A5BIG0_NAEFO</name>
<feature type="region of interest" description="Disordered" evidence="1">
    <location>
        <begin position="150"/>
        <end position="183"/>
    </location>
</feature>
<dbReference type="AlphaFoldDB" id="A0A6A5BIG0"/>
<organism evidence="3 4">
    <name type="scientific">Naegleria fowleri</name>
    <name type="common">Brain eating amoeba</name>
    <dbReference type="NCBI Taxonomy" id="5763"/>
    <lineage>
        <taxon>Eukaryota</taxon>
        <taxon>Discoba</taxon>
        <taxon>Heterolobosea</taxon>
        <taxon>Tetramitia</taxon>
        <taxon>Eutetramitia</taxon>
        <taxon>Vahlkampfiidae</taxon>
        <taxon>Naegleria</taxon>
    </lineage>
</organism>
<gene>
    <name evidence="3" type="ORF">FDP41_009068</name>
</gene>
<comment type="caution">
    <text evidence="3">The sequence shown here is derived from an EMBL/GenBank/DDBJ whole genome shotgun (WGS) entry which is preliminary data.</text>
</comment>
<dbReference type="OrthoDB" id="1934526at2759"/>
<proteinExistence type="predicted"/>
<dbReference type="GeneID" id="68116285"/>
<evidence type="ECO:0000313" key="3">
    <source>
        <dbReference type="EMBL" id="KAF0972819.1"/>
    </source>
</evidence>
<dbReference type="PROSITE" id="PS51257">
    <property type="entry name" value="PROKAR_LIPOPROTEIN"/>
    <property type="match status" value="1"/>
</dbReference>
<dbReference type="VEuPathDB" id="AmoebaDB:NF0026270"/>
<feature type="compositionally biased region" description="Basic and acidic residues" evidence="1">
    <location>
        <begin position="152"/>
        <end position="162"/>
    </location>
</feature>
<evidence type="ECO:0000256" key="2">
    <source>
        <dbReference type="SAM" id="Phobius"/>
    </source>
</evidence>
<keyword evidence="2" id="KW-1133">Transmembrane helix</keyword>
<keyword evidence="2" id="KW-0472">Membrane</keyword>
<dbReference type="Proteomes" id="UP000444721">
    <property type="component" value="Unassembled WGS sequence"/>
</dbReference>
<feature type="transmembrane region" description="Helical" evidence="2">
    <location>
        <begin position="21"/>
        <end position="39"/>
    </location>
</feature>
<protein>
    <submittedName>
        <fullName evidence="3">Uncharacterized protein</fullName>
    </submittedName>
</protein>
<feature type="compositionally biased region" description="Low complexity" evidence="1">
    <location>
        <begin position="163"/>
        <end position="183"/>
    </location>
</feature>
<accession>A0A6A5BIG0</accession>
<dbReference type="EMBL" id="VFQX01000066">
    <property type="protein sequence ID" value="KAF0972819.1"/>
    <property type="molecule type" value="Genomic_DNA"/>
</dbReference>
<dbReference type="RefSeq" id="XP_044557533.1">
    <property type="nucleotide sequence ID" value="XM_044712988.1"/>
</dbReference>
<keyword evidence="2" id="KW-0812">Transmembrane</keyword>